<reference evidence="1 2" key="1">
    <citation type="submission" date="2024-11" db="EMBL/GenBank/DDBJ databases">
        <title>A near-complete genome assembly of Cinchona calisaya.</title>
        <authorList>
            <person name="Lian D.C."/>
            <person name="Zhao X.W."/>
            <person name="Wei L."/>
        </authorList>
    </citation>
    <scope>NUCLEOTIDE SEQUENCE [LARGE SCALE GENOMIC DNA]</scope>
    <source>
        <tissue evidence="1">Nenye</tissue>
    </source>
</reference>
<evidence type="ECO:0000313" key="1">
    <source>
        <dbReference type="EMBL" id="KAL3503998.1"/>
    </source>
</evidence>
<dbReference type="EMBL" id="JBJUIK010000014">
    <property type="protein sequence ID" value="KAL3503998.1"/>
    <property type="molecule type" value="Genomic_DNA"/>
</dbReference>
<protein>
    <submittedName>
        <fullName evidence="1">Uncharacterized protein</fullName>
    </submittedName>
</protein>
<sequence>MKLSSFSLFPSSCSSFQLSFIYTSNHIFQVFTDALSVSNSIDSLAHQIAAKHAQGDAARHQERMCAREHARPVVQDATAFHQELMAIRKSVHAMPI</sequence>
<accession>A0ABD2Y953</accession>
<evidence type="ECO:0000313" key="2">
    <source>
        <dbReference type="Proteomes" id="UP001630127"/>
    </source>
</evidence>
<organism evidence="1 2">
    <name type="scientific">Cinchona calisaya</name>
    <dbReference type="NCBI Taxonomy" id="153742"/>
    <lineage>
        <taxon>Eukaryota</taxon>
        <taxon>Viridiplantae</taxon>
        <taxon>Streptophyta</taxon>
        <taxon>Embryophyta</taxon>
        <taxon>Tracheophyta</taxon>
        <taxon>Spermatophyta</taxon>
        <taxon>Magnoliopsida</taxon>
        <taxon>eudicotyledons</taxon>
        <taxon>Gunneridae</taxon>
        <taxon>Pentapetalae</taxon>
        <taxon>asterids</taxon>
        <taxon>lamiids</taxon>
        <taxon>Gentianales</taxon>
        <taxon>Rubiaceae</taxon>
        <taxon>Cinchonoideae</taxon>
        <taxon>Cinchoneae</taxon>
        <taxon>Cinchona</taxon>
    </lineage>
</organism>
<dbReference type="AlphaFoldDB" id="A0ABD2Y953"/>
<dbReference type="Proteomes" id="UP001630127">
    <property type="component" value="Unassembled WGS sequence"/>
</dbReference>
<proteinExistence type="predicted"/>
<name>A0ABD2Y953_9GENT</name>
<gene>
    <name evidence="1" type="ORF">ACH5RR_033839</name>
</gene>
<keyword evidence="2" id="KW-1185">Reference proteome</keyword>
<comment type="caution">
    <text evidence="1">The sequence shown here is derived from an EMBL/GenBank/DDBJ whole genome shotgun (WGS) entry which is preliminary data.</text>
</comment>